<dbReference type="EMBL" id="CP130613">
    <property type="protein sequence ID" value="WKW14709.1"/>
    <property type="molecule type" value="Genomic_DNA"/>
</dbReference>
<sequence>MTGIPRPIVQTERACVLCGTALVITFDALNRPRHRCPTCHGTVTTPIDAGTVERVATPTPALAKLAPSRQQLQRLVLTALPVFAPGVSRPAAAARHCDRCGTALPRQHGRGRPRVRCADRDACAGRTRGAA</sequence>
<dbReference type="AlphaFoldDB" id="A0AA49JZ40"/>
<dbReference type="Proteomes" id="UP001229955">
    <property type="component" value="Chromosome"/>
</dbReference>
<dbReference type="RefSeq" id="WP_367887487.1">
    <property type="nucleotide sequence ID" value="NZ_CP130612.1"/>
</dbReference>
<proteinExistence type="predicted"/>
<keyword evidence="3" id="KW-1185">Reference proteome</keyword>
<evidence type="ECO:0000313" key="1">
    <source>
        <dbReference type="EMBL" id="WKW11799.1"/>
    </source>
</evidence>
<gene>
    <name evidence="1" type="ORF">Strain138_001065</name>
    <name evidence="2" type="ORF">Strain318_001065</name>
</gene>
<reference evidence="2" key="1">
    <citation type="submission" date="2023-07" db="EMBL/GenBank/DDBJ databases">
        <authorList>
            <person name="Haufschild T."/>
            <person name="Kallscheuer N."/>
            <person name="Hammer J."/>
            <person name="Kohn T."/>
            <person name="Kabuu M."/>
            <person name="Jogler M."/>
            <person name="Wohfarth N."/>
            <person name="Heuer A."/>
            <person name="Rohde M."/>
            <person name="van Teeseling M.C.F."/>
            <person name="Jogler C."/>
        </authorList>
    </citation>
    <scope>NUCLEOTIDE SEQUENCE</scope>
    <source>
        <strain evidence="1">Strain 138</strain>
        <strain evidence="2">Strain 318</strain>
    </source>
</reference>
<evidence type="ECO:0000313" key="3">
    <source>
        <dbReference type="Proteomes" id="UP001229955"/>
    </source>
</evidence>
<accession>A0AA49JZ40</accession>
<dbReference type="KEGG" id="pspc:Strain318_001065"/>
<protein>
    <submittedName>
        <fullName evidence="2">Uncharacterized protein</fullName>
    </submittedName>
</protein>
<organism evidence="2 3">
    <name type="scientific">Pseudogemmatithrix spongiicola</name>
    <dbReference type="NCBI Taxonomy" id="3062599"/>
    <lineage>
        <taxon>Bacteria</taxon>
        <taxon>Pseudomonadati</taxon>
        <taxon>Gemmatimonadota</taxon>
        <taxon>Gemmatimonadia</taxon>
        <taxon>Gemmatimonadales</taxon>
        <taxon>Gemmatimonadaceae</taxon>
        <taxon>Pseudogemmatithrix</taxon>
    </lineage>
</organism>
<dbReference type="EMBL" id="CP130612">
    <property type="protein sequence ID" value="WKW11799.1"/>
    <property type="molecule type" value="Genomic_DNA"/>
</dbReference>
<name>A0AA49JZ40_9BACT</name>
<accession>A0AA49JTN7</accession>
<evidence type="ECO:0000313" key="2">
    <source>
        <dbReference type="EMBL" id="WKW14709.1"/>
    </source>
</evidence>